<organism evidence="1 2">
    <name type="scientific">Thalassospira mesophila</name>
    <dbReference type="NCBI Taxonomy" id="1293891"/>
    <lineage>
        <taxon>Bacteria</taxon>
        <taxon>Pseudomonadati</taxon>
        <taxon>Pseudomonadota</taxon>
        <taxon>Alphaproteobacteria</taxon>
        <taxon>Rhodospirillales</taxon>
        <taxon>Thalassospiraceae</taxon>
        <taxon>Thalassospira</taxon>
    </lineage>
</organism>
<dbReference type="Gene3D" id="3.30.70.1520">
    <property type="entry name" value="Heterotetrameric sarcosine oxidase"/>
    <property type="match status" value="1"/>
</dbReference>
<keyword evidence="2" id="KW-1185">Reference proteome</keyword>
<dbReference type="Proteomes" id="UP000193391">
    <property type="component" value="Unassembled WGS sequence"/>
</dbReference>
<name>A0A1Y2KX94_9PROT</name>
<evidence type="ECO:0000313" key="2">
    <source>
        <dbReference type="Proteomes" id="UP000193391"/>
    </source>
</evidence>
<dbReference type="RefSeq" id="WP_085584676.1">
    <property type="nucleotide sequence ID" value="NZ_JFKA01000009.1"/>
</dbReference>
<accession>A0A1Y2KX94</accession>
<dbReference type="EMBL" id="JFKA01000009">
    <property type="protein sequence ID" value="OSQ36732.1"/>
    <property type="molecule type" value="Genomic_DNA"/>
</dbReference>
<dbReference type="AlphaFoldDB" id="A0A1Y2KX94"/>
<dbReference type="STRING" id="1293891.TMES_16765"/>
<dbReference type="InterPro" id="IPR027266">
    <property type="entry name" value="TrmE/GcvT-like"/>
</dbReference>
<proteinExistence type="predicted"/>
<protein>
    <submittedName>
        <fullName evidence="1">Sarcosine oxidase subunit gamma</fullName>
    </submittedName>
</protein>
<dbReference type="Gene3D" id="3.30.1360.120">
    <property type="entry name" value="Probable tRNA modification gtpase trme, domain 1"/>
    <property type="match status" value="1"/>
</dbReference>
<comment type="caution">
    <text evidence="1">The sequence shown here is derived from an EMBL/GenBank/DDBJ whole genome shotgun (WGS) entry which is preliminary data.</text>
</comment>
<evidence type="ECO:0000313" key="1">
    <source>
        <dbReference type="EMBL" id="OSQ36732.1"/>
    </source>
</evidence>
<sequence>MMMALTPEFTPGQLVSGDVVSVSLMAPVARFSLRLRAADIPAVSTAIGVDLPTRIGACAHHETVEVMCLGPDEWQIQTDANDSVRLINACAAIYAQVPHSLTDISAREVTISIEGPGAVDLLSIGCPRDIDKIAIGTGCRTVFDGVSTVLWRDGETRFRLDIWRSFAPHVIGLIQTGCAELAAQ</sequence>
<gene>
    <name evidence="1" type="ORF">TMES_16765</name>
</gene>
<reference evidence="1 2" key="1">
    <citation type="submission" date="2014-03" db="EMBL/GenBank/DDBJ databases">
        <title>The draft genome sequence of Thalassospira mesophila JCM 18969.</title>
        <authorList>
            <person name="Lai Q."/>
            <person name="Shao Z."/>
        </authorList>
    </citation>
    <scope>NUCLEOTIDE SEQUENCE [LARGE SCALE GENOMIC DNA]</scope>
    <source>
        <strain evidence="1 2">JCM 18969</strain>
    </source>
</reference>
<dbReference type="SUPFAM" id="SSF103025">
    <property type="entry name" value="Folate-binding domain"/>
    <property type="match status" value="1"/>
</dbReference>